<comment type="caution">
    <text evidence="5">The sequence shown here is derived from an EMBL/GenBank/DDBJ whole genome shotgun (WGS) entry which is preliminary data.</text>
</comment>
<proteinExistence type="predicted"/>
<dbReference type="GO" id="GO:0008270">
    <property type="term" value="F:zinc ion binding"/>
    <property type="evidence" value="ECO:0007669"/>
    <property type="project" value="UniProtKB-KW"/>
</dbReference>
<organism evidence="5 6">
    <name type="scientific">Araneus ventricosus</name>
    <name type="common">Orbweaver spider</name>
    <name type="synonym">Epeira ventricosa</name>
    <dbReference type="NCBI Taxonomy" id="182803"/>
    <lineage>
        <taxon>Eukaryota</taxon>
        <taxon>Metazoa</taxon>
        <taxon>Ecdysozoa</taxon>
        <taxon>Arthropoda</taxon>
        <taxon>Chelicerata</taxon>
        <taxon>Arachnida</taxon>
        <taxon>Araneae</taxon>
        <taxon>Araneomorphae</taxon>
        <taxon>Entelegynae</taxon>
        <taxon>Araneoidea</taxon>
        <taxon>Araneidae</taxon>
        <taxon>Araneus</taxon>
    </lineage>
</organism>
<gene>
    <name evidence="5" type="ORF">AVEN_3655_1</name>
</gene>
<protein>
    <recommendedName>
        <fullName evidence="4">RING-type domain-containing protein</fullName>
    </recommendedName>
</protein>
<keyword evidence="1 3" id="KW-0863">Zinc-finger</keyword>
<dbReference type="Gene3D" id="3.30.40.10">
    <property type="entry name" value="Zinc/RING finger domain, C3HC4 (zinc finger)"/>
    <property type="match status" value="1"/>
</dbReference>
<evidence type="ECO:0000256" key="3">
    <source>
        <dbReference type="PROSITE-ProRule" id="PRU00175"/>
    </source>
</evidence>
<dbReference type="AlphaFoldDB" id="A0A4Y2WVN1"/>
<dbReference type="EMBL" id="BGPR01065975">
    <property type="protein sequence ID" value="GBO40684.1"/>
    <property type="molecule type" value="Genomic_DNA"/>
</dbReference>
<evidence type="ECO:0000256" key="2">
    <source>
        <dbReference type="ARBA" id="ARBA00022833"/>
    </source>
</evidence>
<dbReference type="PROSITE" id="PS50089">
    <property type="entry name" value="ZF_RING_2"/>
    <property type="match status" value="1"/>
</dbReference>
<dbReference type="SUPFAM" id="SSF57850">
    <property type="entry name" value="RING/U-box"/>
    <property type="match status" value="1"/>
</dbReference>
<keyword evidence="1 3" id="KW-0479">Metal-binding</keyword>
<evidence type="ECO:0000313" key="6">
    <source>
        <dbReference type="Proteomes" id="UP000499080"/>
    </source>
</evidence>
<accession>A0A4Y2WVN1</accession>
<reference evidence="5 6" key="1">
    <citation type="journal article" date="2019" name="Sci. Rep.">
        <title>Orb-weaving spider Araneus ventricosus genome elucidates the spidroin gene catalogue.</title>
        <authorList>
            <person name="Kono N."/>
            <person name="Nakamura H."/>
            <person name="Ohtoshi R."/>
            <person name="Moran D.A.P."/>
            <person name="Shinohara A."/>
            <person name="Yoshida Y."/>
            <person name="Fujiwara M."/>
            <person name="Mori M."/>
            <person name="Tomita M."/>
            <person name="Arakawa K."/>
        </authorList>
    </citation>
    <scope>NUCLEOTIDE SEQUENCE [LARGE SCALE GENOMIC DNA]</scope>
</reference>
<name>A0A4Y2WVN1_ARAVE</name>
<keyword evidence="2" id="KW-0862">Zinc</keyword>
<dbReference type="InterPro" id="IPR001841">
    <property type="entry name" value="Znf_RING"/>
</dbReference>
<feature type="domain" description="RING-type" evidence="4">
    <location>
        <begin position="29"/>
        <end position="69"/>
    </location>
</feature>
<evidence type="ECO:0000259" key="4">
    <source>
        <dbReference type="PROSITE" id="PS50089"/>
    </source>
</evidence>
<dbReference type="Proteomes" id="UP000499080">
    <property type="component" value="Unassembled WGS sequence"/>
</dbReference>
<dbReference type="Pfam" id="PF13639">
    <property type="entry name" value="zf-RING_2"/>
    <property type="match status" value="1"/>
</dbReference>
<dbReference type="OrthoDB" id="8062037at2759"/>
<dbReference type="InterPro" id="IPR013083">
    <property type="entry name" value="Znf_RING/FYVE/PHD"/>
</dbReference>
<sequence length="112" mass="13872">MATVDRKLRCLYPYIRPADKVTCHRMFECSYRHTDDLQIADVKLECGHFFHYECLMKWDRKRIPCPQCHEGDKNPYFISRCDLDEKEKRDYMIFNCDCQYHYNLRRMRGWPY</sequence>
<keyword evidence="6" id="KW-1185">Reference proteome</keyword>
<evidence type="ECO:0000313" key="5">
    <source>
        <dbReference type="EMBL" id="GBO40684.1"/>
    </source>
</evidence>
<evidence type="ECO:0000256" key="1">
    <source>
        <dbReference type="ARBA" id="ARBA00022771"/>
    </source>
</evidence>